<dbReference type="GO" id="GO:0008380">
    <property type="term" value="P:RNA splicing"/>
    <property type="evidence" value="ECO:0007669"/>
    <property type="project" value="UniProtKB-KW"/>
</dbReference>
<evidence type="ECO:0000256" key="4">
    <source>
        <dbReference type="ARBA" id="ARBA00009265"/>
    </source>
</evidence>
<comment type="similarity">
    <text evidence="4">Belongs to the NRDE2 family.</text>
</comment>
<keyword evidence="9" id="KW-0498">Mitosis</keyword>
<comment type="subunit">
    <text evidence="16">Interacts with MTREX; the interaction is direct and stabilizes NRDE2. Interacts with EXOSC10, EFTUD2 and EIF4A3.</text>
</comment>
<dbReference type="InterPro" id="IPR003107">
    <property type="entry name" value="HAT"/>
</dbReference>
<evidence type="ECO:0000256" key="1">
    <source>
        <dbReference type="ARBA" id="ARBA00004324"/>
    </source>
</evidence>
<dbReference type="GO" id="GO:0005730">
    <property type="term" value="C:nucleolus"/>
    <property type="evidence" value="ECO:0007669"/>
    <property type="project" value="UniProtKB-SubCell"/>
</dbReference>
<evidence type="ECO:0000256" key="16">
    <source>
        <dbReference type="ARBA" id="ARBA00063940"/>
    </source>
</evidence>
<keyword evidence="13" id="KW-0539">Nucleus</keyword>
<evidence type="ECO:0000256" key="19">
    <source>
        <dbReference type="SAM" id="MobiDB-lite"/>
    </source>
</evidence>
<evidence type="ECO:0000256" key="3">
    <source>
        <dbReference type="ARBA" id="ARBA00004642"/>
    </source>
</evidence>
<feature type="region of interest" description="Disordered" evidence="19">
    <location>
        <begin position="317"/>
        <end position="337"/>
    </location>
</feature>
<keyword evidence="8" id="KW-0227">DNA damage</keyword>
<evidence type="ECO:0000256" key="6">
    <source>
        <dbReference type="ARBA" id="ARBA00022664"/>
    </source>
</evidence>
<feature type="region of interest" description="Disordered" evidence="19">
    <location>
        <begin position="40"/>
        <end position="66"/>
    </location>
</feature>
<evidence type="ECO:0000256" key="18">
    <source>
        <dbReference type="ARBA" id="ARBA00078932"/>
    </source>
</evidence>
<evidence type="ECO:0000256" key="9">
    <source>
        <dbReference type="ARBA" id="ARBA00022776"/>
    </source>
</evidence>
<keyword evidence="10" id="KW-0007">Acetylation</keyword>
<evidence type="ECO:0000256" key="8">
    <source>
        <dbReference type="ARBA" id="ARBA00022763"/>
    </source>
</evidence>
<dbReference type="GO" id="GO:0006397">
    <property type="term" value="P:mRNA processing"/>
    <property type="evidence" value="ECO:0007669"/>
    <property type="project" value="UniProtKB-KW"/>
</dbReference>
<evidence type="ECO:0000256" key="2">
    <source>
        <dbReference type="ARBA" id="ARBA00004604"/>
    </source>
</evidence>
<feature type="compositionally biased region" description="Low complexity" evidence="19">
    <location>
        <begin position="130"/>
        <end position="142"/>
    </location>
</feature>
<dbReference type="Proteomes" id="UP000322234">
    <property type="component" value="Unassembled WGS sequence"/>
</dbReference>
<feature type="region of interest" description="Disordered" evidence="19">
    <location>
        <begin position="130"/>
        <end position="154"/>
    </location>
</feature>
<keyword evidence="7" id="KW-0677">Repeat</keyword>
<comment type="function">
    <text evidence="15">Protein of the nuclear speckles that regulates RNA degradation and export from the nucleus through its interaction with MTREX an essential factor directing various RNAs to exosomal degradation. Changes the conformation of MTREX, precluding its association with the nuclear exosome and interaction with proteins required for its function in RNA exosomal degradation. Negatively regulates, for instance, the degradation of mRNAs and lncRNAs by inhibiting their MTREX-mediated recruitment to nuclear exosome. By preventing the degradation of RNAs in the nucleus, it promotes their export to the cytoplasm. U5 snRNP-associated RNA splicing factor which is required for efficient splicing of CEP131 pre-mRNA and plays an important role in centrosome maturation, integrity and function during mitosis. Suppresses intron retention in a subset of pre-mRNAs containing short, GC-rich introns with relatively weak 5' and 3' splice sites. Plays a role in DNA damage response.</text>
</comment>
<keyword evidence="12" id="KW-0508">mRNA splicing</keyword>
<proteinExistence type="inferred from homology"/>
<sequence length="1170" mass="131408">MALFPAFAGVAEAPDSGRKELDWLSNPSFRVGAITSLSRQTQEATAAPVSEGSPLTSATRKPRENTGHRVAVGLSQTLILQRTALPEASETVKGNQRNRNVPVMSVRALVGVSLESGLWFPSETQTPCLPGSSVVRVRSSSPPGGGTSFRVHSPDRILLPDYGTQEGSQGDDAAADARRHCVWLEDVQALSGETFRMDKKPDPANWEYKSLYRGDIARYKRKGDSCLGLNPKKQCISWEGTSTEKKRSHKHIERYFTKKSVGLMNVDGLAVSSQPEAPALEPLSFIPVKGVDDAAPPATSWLNPLGIYDQATTQWLQGQGPSEQESRPPDSQPDRESALLKARVEEFNRKVRESPRDTELWMAFVAFQDELMRSPGLYAVEEGEPETQKRSLRLVLEKKLAILERAIESNPSSVDLKLAKLKLCAEFWEPATLLKEWQKLIFLHPNNTALWQKYLLFCQSQFSTFSVSKIQSLYGKCLSTLSAVRDGSIVSHPELPGTEEAMFALFLQQCHFLRQAGHSEKAVSLFQAMVDFTFFKPDSVKGLPTKGQVEFFEPFWDSGEPRAGEKGARGWRAWMHQQEWGGWVAVGAGEAPLGGGPLPLPRGDKALPRWQIWLAAERSRDHRHWRPWRPDKARKQTEEDCEDPERQVLFDDLGQSLIRLSSPDLQFQMMAAFLQFLGVPSGFSPPTPCLYLAMDENSIFDSELYDEKPLTFLDLPSGVSCVGRMEPLGGRRWPRGPSREGEEFIRNVFHLALPLFAGRERSQLCVSWLRYEITKVIWCLHTKNKKRLKSQGKNCKKLAKNLLKEPDNRNSFCLWQQYAHLEWLLGNTEDARKVFDAALGTAGSGGLEDPELCELGLLYAALETELGLAERRPYGPCTGQVSAVHVLKARRAYEHALQDWLGEHRGPDPGPPDRFSRLGSLAKCFMLFQYLTVGVDAAGRVHEQVLAGLRGSVSTEAAGLEGALEAVTLMHTSLLRFHGRLAAHPLAPLREALSEALRLYPGNQLLWRAYVRIQSKSHSASRTRRFFHAITRSAKLLEPWLFAIEAERMRKRLVDAVQRVDGREVHATLPETGLTHRIRALFESAVRSDHGSQCPLLWRMYLNFLVSLGNKERSKGVFYKALQNCPWAKALYMDAIEYFPDEMQEVVDLMTEKELRVRLPLEELELLLED</sequence>
<evidence type="ECO:0000256" key="5">
    <source>
        <dbReference type="ARBA" id="ARBA00022618"/>
    </source>
</evidence>
<dbReference type="Gene3D" id="1.25.40.10">
    <property type="entry name" value="Tetratricopeptide repeat domain"/>
    <property type="match status" value="3"/>
</dbReference>
<dbReference type="PANTHER" id="PTHR13471">
    <property type="entry name" value="TETRATRICOPEPTIDE-LIKE HELICAL"/>
    <property type="match status" value="1"/>
</dbReference>
<evidence type="ECO:0000256" key="10">
    <source>
        <dbReference type="ARBA" id="ARBA00022990"/>
    </source>
</evidence>
<comment type="subcellular location">
    <subcellularLocation>
        <location evidence="1">Nucleus speckle</location>
    </subcellularLocation>
    <subcellularLocation>
        <location evidence="2">Nucleus</location>
        <location evidence="2">Nucleolus</location>
    </subcellularLocation>
    <subcellularLocation>
        <location evidence="3">Nucleus</location>
        <location evidence="3">Nucleoplasm</location>
    </subcellularLocation>
</comment>
<evidence type="ECO:0000313" key="21">
    <source>
        <dbReference type="Proteomes" id="UP000322234"/>
    </source>
</evidence>
<keyword evidence="5" id="KW-0132">Cell division</keyword>
<evidence type="ECO:0000256" key="11">
    <source>
        <dbReference type="ARBA" id="ARBA00023054"/>
    </source>
</evidence>
<evidence type="ECO:0000256" key="7">
    <source>
        <dbReference type="ARBA" id="ARBA00022737"/>
    </source>
</evidence>
<keyword evidence="6" id="KW-0507">mRNA processing</keyword>
<dbReference type="CDD" id="cd22200">
    <property type="entry name" value="NRDE2_MID"/>
    <property type="match status" value="1"/>
</dbReference>
<evidence type="ECO:0000256" key="15">
    <source>
        <dbReference type="ARBA" id="ARBA00059813"/>
    </source>
</evidence>
<dbReference type="InterPro" id="IPR013633">
    <property type="entry name" value="NRDE-2"/>
</dbReference>
<organism evidence="20 21">
    <name type="scientific">Bos mutus</name>
    <name type="common">wild yak</name>
    <dbReference type="NCBI Taxonomy" id="72004"/>
    <lineage>
        <taxon>Eukaryota</taxon>
        <taxon>Metazoa</taxon>
        <taxon>Chordata</taxon>
        <taxon>Craniata</taxon>
        <taxon>Vertebrata</taxon>
        <taxon>Euteleostomi</taxon>
        <taxon>Mammalia</taxon>
        <taxon>Eutheria</taxon>
        <taxon>Laurasiatheria</taxon>
        <taxon>Artiodactyla</taxon>
        <taxon>Ruminantia</taxon>
        <taxon>Pecora</taxon>
        <taxon>Bovidae</taxon>
        <taxon>Bovinae</taxon>
        <taxon>Bos</taxon>
    </lineage>
</organism>
<name>A0A6B0RG38_9CETA</name>
<dbReference type="GO" id="GO:0006974">
    <property type="term" value="P:DNA damage response"/>
    <property type="evidence" value="ECO:0007669"/>
    <property type="project" value="UniProtKB-KW"/>
</dbReference>
<evidence type="ECO:0000256" key="13">
    <source>
        <dbReference type="ARBA" id="ARBA00023242"/>
    </source>
</evidence>
<dbReference type="Pfam" id="PF08424">
    <property type="entry name" value="NRDE-2"/>
    <property type="match status" value="1"/>
</dbReference>
<dbReference type="SMART" id="SM00386">
    <property type="entry name" value="HAT"/>
    <property type="match status" value="3"/>
</dbReference>
<dbReference type="SUPFAM" id="SSF48452">
    <property type="entry name" value="TPR-like"/>
    <property type="match status" value="2"/>
</dbReference>
<dbReference type="GO" id="GO:1902369">
    <property type="term" value="P:negative regulation of RNA catabolic process"/>
    <property type="evidence" value="ECO:0007669"/>
    <property type="project" value="TreeGrafter"/>
</dbReference>
<evidence type="ECO:0000313" key="20">
    <source>
        <dbReference type="EMBL" id="MXQ89109.1"/>
    </source>
</evidence>
<dbReference type="InterPro" id="IPR011990">
    <property type="entry name" value="TPR-like_helical_dom_sf"/>
</dbReference>
<dbReference type="EMBL" id="VBQZ03000052">
    <property type="protein sequence ID" value="MXQ89109.1"/>
    <property type="molecule type" value="Genomic_DNA"/>
</dbReference>
<reference evidence="20" key="1">
    <citation type="submission" date="2019-10" db="EMBL/GenBank/DDBJ databases">
        <title>The sequence and de novo assembly of the wild yak genome.</title>
        <authorList>
            <person name="Liu Y."/>
        </authorList>
    </citation>
    <scope>NUCLEOTIDE SEQUENCE [LARGE SCALE GENOMIC DNA]</scope>
    <source>
        <strain evidence="20">WY2019</strain>
    </source>
</reference>
<comment type="caution">
    <text evidence="20">The sequence shown here is derived from an EMBL/GenBank/DDBJ whole genome shotgun (WGS) entry which is preliminary data.</text>
</comment>
<dbReference type="FunFam" id="1.25.40.10:FF:000185">
    <property type="entry name" value="NRDE-2, necessary for RNA interference, domain-containing"/>
    <property type="match status" value="1"/>
</dbReference>
<gene>
    <name evidence="20" type="ORF">E5288_WYG007834</name>
</gene>
<dbReference type="GO" id="GO:0031048">
    <property type="term" value="P:regulatory ncRNA-mediated heterochromatin formation"/>
    <property type="evidence" value="ECO:0007669"/>
    <property type="project" value="TreeGrafter"/>
</dbReference>
<dbReference type="PANTHER" id="PTHR13471:SF0">
    <property type="entry name" value="NUCLEAR EXOSOME REGULATOR NRDE2"/>
    <property type="match status" value="1"/>
</dbReference>
<evidence type="ECO:0000256" key="12">
    <source>
        <dbReference type="ARBA" id="ARBA00023187"/>
    </source>
</evidence>
<dbReference type="FunFam" id="1.25.40.10:FF:003653">
    <property type="entry name" value="NRDE-2, necessary for RNA interference, domain containing"/>
    <property type="match status" value="1"/>
</dbReference>
<dbReference type="GO" id="GO:0016607">
    <property type="term" value="C:nuclear speck"/>
    <property type="evidence" value="ECO:0007669"/>
    <property type="project" value="UniProtKB-SubCell"/>
</dbReference>
<protein>
    <recommendedName>
        <fullName evidence="17">Nuclear exosome regulator NRDE2</fullName>
    </recommendedName>
    <alternativeName>
        <fullName evidence="18">Protein NRDE2 homolog</fullName>
    </alternativeName>
</protein>
<evidence type="ECO:0000256" key="17">
    <source>
        <dbReference type="ARBA" id="ARBA00067310"/>
    </source>
</evidence>
<accession>A0A6B0RG38</accession>
<keyword evidence="14" id="KW-0131">Cell cycle</keyword>
<dbReference type="AlphaFoldDB" id="A0A6B0RG38"/>
<dbReference type="GO" id="GO:0051301">
    <property type="term" value="P:cell division"/>
    <property type="evidence" value="ECO:0007669"/>
    <property type="project" value="UniProtKB-KW"/>
</dbReference>
<keyword evidence="21" id="KW-1185">Reference proteome</keyword>
<evidence type="ECO:0000256" key="14">
    <source>
        <dbReference type="ARBA" id="ARBA00023306"/>
    </source>
</evidence>
<dbReference type="GO" id="GO:0071013">
    <property type="term" value="C:catalytic step 2 spliceosome"/>
    <property type="evidence" value="ECO:0007669"/>
    <property type="project" value="TreeGrafter"/>
</dbReference>
<keyword evidence="11" id="KW-0175">Coiled coil</keyword>
<feature type="compositionally biased region" description="Basic and acidic residues" evidence="19">
    <location>
        <begin position="324"/>
        <end position="337"/>
    </location>
</feature>